<dbReference type="Proteomes" id="UP000093514">
    <property type="component" value="Unassembled WGS sequence"/>
</dbReference>
<reference evidence="2 3" key="2">
    <citation type="submission" date="2016-08" db="EMBL/GenBank/DDBJ databases">
        <title>Orenia metallireducens sp. nov. strain Z6, a Novel Metal-reducing Firmicute from the Deep Subsurface.</title>
        <authorList>
            <person name="Maxim B.I."/>
            <person name="Kenneth K."/>
            <person name="Flynn T.M."/>
            <person name="Oloughlin E.J."/>
            <person name="Locke R.A."/>
            <person name="Weber J.R."/>
            <person name="Egan S.M."/>
            <person name="Mackie R.I."/>
            <person name="Cann I.K."/>
        </authorList>
    </citation>
    <scope>NUCLEOTIDE SEQUENCE [LARGE SCALE GENOMIC DNA]</scope>
    <source>
        <strain evidence="2 3">Z6</strain>
    </source>
</reference>
<gene>
    <name evidence="2" type="ORF">U472_05250</name>
</gene>
<dbReference type="Pfam" id="PF10087">
    <property type="entry name" value="DUF2325"/>
    <property type="match status" value="1"/>
</dbReference>
<organism evidence="2 3">
    <name type="scientific">Orenia metallireducens</name>
    <dbReference type="NCBI Taxonomy" id="1413210"/>
    <lineage>
        <taxon>Bacteria</taxon>
        <taxon>Bacillati</taxon>
        <taxon>Bacillota</taxon>
        <taxon>Clostridia</taxon>
        <taxon>Halanaerobiales</taxon>
        <taxon>Halobacteroidaceae</taxon>
        <taxon>Orenia</taxon>
    </lineage>
</organism>
<comment type="similarity">
    <text evidence="1">Belongs to the UPF0751 family.</text>
</comment>
<reference evidence="3" key="1">
    <citation type="submission" date="2016-07" db="EMBL/GenBank/DDBJ databases">
        <authorList>
            <person name="Florea S."/>
            <person name="Webb J.S."/>
            <person name="Jaromczyk J."/>
            <person name="Schardl C.L."/>
        </authorList>
    </citation>
    <scope>NUCLEOTIDE SEQUENCE [LARGE SCALE GENOMIC DNA]</scope>
    <source>
        <strain evidence="3">Z6</strain>
    </source>
</reference>
<sequence>MSIVIVGGDRLGNIPDKLNKLGFKEIEHVTGRNTYKFQLSTDADMVLVMTDYISHNLCENVKCKAKSCDVPVLFCRRSWSCIYKKLNNCGFLN</sequence>
<evidence type="ECO:0000256" key="1">
    <source>
        <dbReference type="ARBA" id="ARBA00007189"/>
    </source>
</evidence>
<accession>A0A1C0A9C1</accession>
<dbReference type="OrthoDB" id="5324142at2"/>
<dbReference type="PIRSF" id="PIRSF020408">
    <property type="entry name" value="UCP020408"/>
    <property type="match status" value="1"/>
</dbReference>
<dbReference type="RefSeq" id="WP_068716239.1">
    <property type="nucleotide sequence ID" value="NZ_LWDV01000008.1"/>
</dbReference>
<dbReference type="EMBL" id="LWDV01000008">
    <property type="protein sequence ID" value="OCL26896.1"/>
    <property type="molecule type" value="Genomic_DNA"/>
</dbReference>
<keyword evidence="3" id="KW-1185">Reference proteome</keyword>
<comment type="caution">
    <text evidence="2">The sequence shown here is derived from an EMBL/GenBank/DDBJ whole genome shotgun (WGS) entry which is preliminary data.</text>
</comment>
<proteinExistence type="inferred from homology"/>
<protein>
    <submittedName>
        <fullName evidence="2">Dihydroorotate dehydrogenase</fullName>
    </submittedName>
</protein>
<name>A0A1C0A9C1_9FIRM</name>
<evidence type="ECO:0000313" key="3">
    <source>
        <dbReference type="Proteomes" id="UP000093514"/>
    </source>
</evidence>
<dbReference type="AlphaFoldDB" id="A0A1C0A9C1"/>
<dbReference type="InterPro" id="IPR016772">
    <property type="entry name" value="UCP020408"/>
</dbReference>
<evidence type="ECO:0000313" key="2">
    <source>
        <dbReference type="EMBL" id="OCL26896.1"/>
    </source>
</evidence>